<evidence type="ECO:0000313" key="2">
    <source>
        <dbReference type="Proteomes" id="UP000247152"/>
    </source>
</evidence>
<comment type="caution">
    <text evidence="1">The sequence shown here is derived from an EMBL/GenBank/DDBJ whole genome shotgun (WGS) entry which is preliminary data.</text>
</comment>
<name>A0A317U692_9GAMM</name>
<accession>A0A317U692</accession>
<dbReference type="EMBL" id="QHJG01000009">
    <property type="protein sequence ID" value="PWY56307.1"/>
    <property type="molecule type" value="Genomic_DNA"/>
</dbReference>
<evidence type="ECO:0000313" key="1">
    <source>
        <dbReference type="EMBL" id="PWY56307.1"/>
    </source>
</evidence>
<sequence length="78" mass="8642">MVVILLGVFAKISVIEEVKVVILDFYHYFGEAHPKIMVTVRYSFISLIDVTDLVLSAVFAVVAGQEVKIIVVPHGKIN</sequence>
<reference evidence="1 2" key="1">
    <citation type="submission" date="2018-05" db="EMBL/GenBank/DDBJ databases">
        <title>Legionella qingyii sp.nov., whole genome shotgun sequence.</title>
        <authorList>
            <person name="Wu H."/>
            <person name="Zhu Q."/>
            <person name="Hu C."/>
        </authorList>
    </citation>
    <scope>NUCLEOTIDE SEQUENCE [LARGE SCALE GENOMIC DNA]</scope>
    <source>
        <strain evidence="1 2">HEB18</strain>
    </source>
</reference>
<protein>
    <submittedName>
        <fullName evidence="1">Uncharacterized protein</fullName>
    </submittedName>
</protein>
<organism evidence="1 2">
    <name type="scientific">Legionella qingyii</name>
    <dbReference type="NCBI Taxonomy" id="2184757"/>
    <lineage>
        <taxon>Bacteria</taxon>
        <taxon>Pseudomonadati</taxon>
        <taxon>Pseudomonadota</taxon>
        <taxon>Gammaproteobacteria</taxon>
        <taxon>Legionellales</taxon>
        <taxon>Legionellaceae</taxon>
        <taxon>Legionella</taxon>
    </lineage>
</organism>
<dbReference type="AlphaFoldDB" id="A0A317U692"/>
<gene>
    <name evidence="1" type="ORF">DGG96_07375</name>
</gene>
<dbReference type="Proteomes" id="UP000247152">
    <property type="component" value="Unassembled WGS sequence"/>
</dbReference>
<proteinExistence type="predicted"/>